<keyword evidence="1" id="KW-0472">Membrane</keyword>
<dbReference type="GO" id="GO:0003700">
    <property type="term" value="F:DNA-binding transcription factor activity"/>
    <property type="evidence" value="ECO:0007669"/>
    <property type="project" value="TreeGrafter"/>
</dbReference>
<dbReference type="AlphaFoldDB" id="A0A4Q7VEV6"/>
<keyword evidence="1" id="KW-0812">Transmembrane</keyword>
<dbReference type="SUPFAM" id="SSF51206">
    <property type="entry name" value="cAMP-binding domain-like"/>
    <property type="match status" value="1"/>
</dbReference>
<protein>
    <submittedName>
        <fullName evidence="3">Cyclic nucleotide-binding protein</fullName>
    </submittedName>
</protein>
<organism evidence="3 4">
    <name type="scientific">Rivibacter subsaxonicus</name>
    <dbReference type="NCBI Taxonomy" id="457575"/>
    <lineage>
        <taxon>Bacteria</taxon>
        <taxon>Pseudomonadati</taxon>
        <taxon>Pseudomonadota</taxon>
        <taxon>Betaproteobacteria</taxon>
        <taxon>Burkholderiales</taxon>
        <taxon>Rivibacter</taxon>
    </lineage>
</organism>
<dbReference type="EMBL" id="SHKP01000008">
    <property type="protein sequence ID" value="RZT93792.1"/>
    <property type="molecule type" value="Genomic_DNA"/>
</dbReference>
<evidence type="ECO:0000313" key="4">
    <source>
        <dbReference type="Proteomes" id="UP000293671"/>
    </source>
</evidence>
<keyword evidence="1" id="KW-1133">Transmembrane helix</keyword>
<gene>
    <name evidence="3" type="ORF">EV670_3346</name>
</gene>
<keyword evidence="4" id="KW-1185">Reference proteome</keyword>
<dbReference type="PANTHER" id="PTHR24567">
    <property type="entry name" value="CRP FAMILY TRANSCRIPTIONAL REGULATORY PROTEIN"/>
    <property type="match status" value="1"/>
</dbReference>
<feature type="transmembrane region" description="Helical" evidence="1">
    <location>
        <begin position="39"/>
        <end position="61"/>
    </location>
</feature>
<dbReference type="PANTHER" id="PTHR24567:SF68">
    <property type="entry name" value="DNA-BINDING TRANSCRIPTIONAL DUAL REGULATOR CRP"/>
    <property type="match status" value="1"/>
</dbReference>
<reference evidence="3 4" key="1">
    <citation type="submission" date="2019-02" db="EMBL/GenBank/DDBJ databases">
        <title>Genomic Encyclopedia of Type Strains, Phase IV (KMG-IV): sequencing the most valuable type-strain genomes for metagenomic binning, comparative biology and taxonomic classification.</title>
        <authorList>
            <person name="Goeker M."/>
        </authorList>
    </citation>
    <scope>NUCLEOTIDE SEQUENCE [LARGE SCALE GENOMIC DNA]</scope>
    <source>
        <strain evidence="3 4">DSM 19570</strain>
    </source>
</reference>
<dbReference type="Gene3D" id="2.60.120.10">
    <property type="entry name" value="Jelly Rolls"/>
    <property type="match status" value="1"/>
</dbReference>
<dbReference type="InterPro" id="IPR014710">
    <property type="entry name" value="RmlC-like_jellyroll"/>
</dbReference>
<dbReference type="SMART" id="SM00100">
    <property type="entry name" value="cNMP"/>
    <property type="match status" value="1"/>
</dbReference>
<dbReference type="GO" id="GO:0005829">
    <property type="term" value="C:cytosol"/>
    <property type="evidence" value="ECO:0007669"/>
    <property type="project" value="TreeGrafter"/>
</dbReference>
<evidence type="ECO:0000256" key="1">
    <source>
        <dbReference type="SAM" id="Phobius"/>
    </source>
</evidence>
<dbReference type="Pfam" id="PF00027">
    <property type="entry name" value="cNMP_binding"/>
    <property type="match status" value="1"/>
</dbReference>
<dbReference type="RefSeq" id="WP_130434249.1">
    <property type="nucleotide sequence ID" value="NZ_SHKP01000008.1"/>
</dbReference>
<evidence type="ECO:0000313" key="3">
    <source>
        <dbReference type="EMBL" id="RZT93792.1"/>
    </source>
</evidence>
<sequence>MTTVGYVCGFIGAGLTLLSYTMKSMLPLRLVALASNFFFVIYGFIEWAIPSLVLYATLIPINAKKAWDIRRLVRDIERAKEDSPIAEWLLPHMKPRQAKAGELLWRQGDRATEMIYVETGKLKLVEYDELLGPGSLVGEIGLFSPDSRRTRTIVCETDCELYSLSADGMAQLYYLNPKLGFHVMRLVVARLMRDASRSVAPKAPVPASGAIANTTD</sequence>
<dbReference type="PROSITE" id="PS50042">
    <property type="entry name" value="CNMP_BINDING_3"/>
    <property type="match status" value="1"/>
</dbReference>
<dbReference type="InterPro" id="IPR018490">
    <property type="entry name" value="cNMP-bd_dom_sf"/>
</dbReference>
<dbReference type="OrthoDB" id="8848858at2"/>
<dbReference type="InterPro" id="IPR000595">
    <property type="entry name" value="cNMP-bd_dom"/>
</dbReference>
<dbReference type="InterPro" id="IPR050397">
    <property type="entry name" value="Env_Response_Regulators"/>
</dbReference>
<accession>A0A4Q7VEV6</accession>
<name>A0A4Q7VEV6_9BURK</name>
<dbReference type="Proteomes" id="UP000293671">
    <property type="component" value="Unassembled WGS sequence"/>
</dbReference>
<evidence type="ECO:0000259" key="2">
    <source>
        <dbReference type="PROSITE" id="PS50042"/>
    </source>
</evidence>
<feature type="domain" description="Cyclic nucleotide-binding" evidence="2">
    <location>
        <begin position="89"/>
        <end position="172"/>
    </location>
</feature>
<comment type="caution">
    <text evidence="3">The sequence shown here is derived from an EMBL/GenBank/DDBJ whole genome shotgun (WGS) entry which is preliminary data.</text>
</comment>
<dbReference type="CDD" id="cd00038">
    <property type="entry name" value="CAP_ED"/>
    <property type="match status" value="1"/>
</dbReference>
<proteinExistence type="predicted"/>